<organism evidence="6 7">
    <name type="scientific">Hibiscus syriacus</name>
    <name type="common">Rose of Sharon</name>
    <dbReference type="NCBI Taxonomy" id="106335"/>
    <lineage>
        <taxon>Eukaryota</taxon>
        <taxon>Viridiplantae</taxon>
        <taxon>Streptophyta</taxon>
        <taxon>Embryophyta</taxon>
        <taxon>Tracheophyta</taxon>
        <taxon>Spermatophyta</taxon>
        <taxon>Magnoliopsida</taxon>
        <taxon>eudicotyledons</taxon>
        <taxon>Gunneridae</taxon>
        <taxon>Pentapetalae</taxon>
        <taxon>rosids</taxon>
        <taxon>malvids</taxon>
        <taxon>Malvales</taxon>
        <taxon>Malvaceae</taxon>
        <taxon>Malvoideae</taxon>
        <taxon>Hibiscus</taxon>
    </lineage>
</organism>
<keyword evidence="3 4" id="KW-0408">Iron</keyword>
<reference evidence="6" key="1">
    <citation type="submission" date="2019-09" db="EMBL/GenBank/DDBJ databases">
        <title>Draft genome information of white flower Hibiscus syriacus.</title>
        <authorList>
            <person name="Kim Y.-M."/>
        </authorList>
    </citation>
    <scope>NUCLEOTIDE SEQUENCE [LARGE SCALE GENOMIC DNA]</scope>
    <source>
        <strain evidence="6">YM2019G1</strain>
    </source>
</reference>
<dbReference type="EMBL" id="VEPZ02000779">
    <property type="protein sequence ID" value="KAE8719876.1"/>
    <property type="molecule type" value="Genomic_DNA"/>
</dbReference>
<protein>
    <submittedName>
        <fullName evidence="6">Protein SRG1</fullName>
    </submittedName>
</protein>
<keyword evidence="2 4" id="KW-0479">Metal-binding</keyword>
<comment type="similarity">
    <text evidence="1 4">Belongs to the iron/ascorbate-dependent oxidoreductase family.</text>
</comment>
<evidence type="ECO:0000256" key="3">
    <source>
        <dbReference type="ARBA" id="ARBA00023004"/>
    </source>
</evidence>
<dbReference type="InterPro" id="IPR044861">
    <property type="entry name" value="IPNS-like_FE2OG_OXY"/>
</dbReference>
<dbReference type="InterPro" id="IPR027443">
    <property type="entry name" value="IPNS-like_sf"/>
</dbReference>
<keyword evidence="7" id="KW-1185">Reference proteome</keyword>
<dbReference type="Proteomes" id="UP000436088">
    <property type="component" value="Unassembled WGS sequence"/>
</dbReference>
<evidence type="ECO:0000313" key="6">
    <source>
        <dbReference type="EMBL" id="KAE8719876.1"/>
    </source>
</evidence>
<evidence type="ECO:0000256" key="4">
    <source>
        <dbReference type="RuleBase" id="RU003682"/>
    </source>
</evidence>
<dbReference type="PROSITE" id="PS51471">
    <property type="entry name" value="FE2OG_OXY"/>
    <property type="match status" value="1"/>
</dbReference>
<gene>
    <name evidence="6" type="ORF">F3Y22_tig00109924pilonHSYRG00008</name>
</gene>
<dbReference type="Gene3D" id="2.60.120.330">
    <property type="entry name" value="B-lactam Antibiotic, Isopenicillin N Synthase, Chain"/>
    <property type="match status" value="1"/>
</dbReference>
<dbReference type="InterPro" id="IPR005123">
    <property type="entry name" value="Oxoglu/Fe-dep_dioxygenase_dom"/>
</dbReference>
<evidence type="ECO:0000313" key="7">
    <source>
        <dbReference type="Proteomes" id="UP000436088"/>
    </source>
</evidence>
<dbReference type="PANTHER" id="PTHR47991">
    <property type="entry name" value="OXOGLUTARATE/IRON-DEPENDENT DIOXYGENASE"/>
    <property type="match status" value="1"/>
</dbReference>
<dbReference type="GO" id="GO:0046872">
    <property type="term" value="F:metal ion binding"/>
    <property type="evidence" value="ECO:0007669"/>
    <property type="project" value="UniProtKB-KW"/>
</dbReference>
<evidence type="ECO:0000256" key="2">
    <source>
        <dbReference type="ARBA" id="ARBA00022723"/>
    </source>
</evidence>
<sequence>MAATSSVEDQFNFSSTSSSVQELVKEPIKTIPQQYLVNHEVNSLILEKVKEEIEGFYKLPLEEKMKYKMREGDVEGYGNIERDEGKLDWADRNTLESYILEVQSLGKKLLCLMAKALKMEEKEMMECFEDGMQSLRMSYYPPCPQPELVMGITPHSDSSLITILHQLNGVWFPVSFLPNALVVNVGDNLEIFSNGVYRSIEHSGVGPSPSLINPHNPPLFKRVSLGQYVKGFFSQKLNGKSYLQHMRIDDNGEDNSA</sequence>
<dbReference type="InterPro" id="IPR050295">
    <property type="entry name" value="Plant_2OG-oxidoreductases"/>
</dbReference>
<dbReference type="Pfam" id="PF03171">
    <property type="entry name" value="2OG-FeII_Oxy"/>
    <property type="match status" value="1"/>
</dbReference>
<proteinExistence type="inferred from homology"/>
<dbReference type="Pfam" id="PF14226">
    <property type="entry name" value="DIOX_N"/>
    <property type="match status" value="1"/>
</dbReference>
<dbReference type="InterPro" id="IPR026992">
    <property type="entry name" value="DIOX_N"/>
</dbReference>
<comment type="caution">
    <text evidence="6">The sequence shown here is derived from an EMBL/GenBank/DDBJ whole genome shotgun (WGS) entry which is preliminary data.</text>
</comment>
<name>A0A6A3BSR6_HIBSY</name>
<dbReference type="AlphaFoldDB" id="A0A6A3BSR6"/>
<keyword evidence="4" id="KW-0560">Oxidoreductase</keyword>
<dbReference type="SUPFAM" id="SSF51197">
    <property type="entry name" value="Clavaminate synthase-like"/>
    <property type="match status" value="1"/>
</dbReference>
<evidence type="ECO:0000259" key="5">
    <source>
        <dbReference type="PROSITE" id="PS51471"/>
    </source>
</evidence>
<evidence type="ECO:0000256" key="1">
    <source>
        <dbReference type="ARBA" id="ARBA00008056"/>
    </source>
</evidence>
<dbReference type="GO" id="GO:0016491">
    <property type="term" value="F:oxidoreductase activity"/>
    <property type="evidence" value="ECO:0007669"/>
    <property type="project" value="UniProtKB-KW"/>
</dbReference>
<feature type="domain" description="Fe2OG dioxygenase" evidence="5">
    <location>
        <begin position="131"/>
        <end position="236"/>
    </location>
</feature>
<accession>A0A6A3BSR6</accession>